<protein>
    <submittedName>
        <fullName evidence="2">Uncharacterized protein</fullName>
    </submittedName>
</protein>
<evidence type="ECO:0000256" key="1">
    <source>
        <dbReference type="SAM" id="MobiDB-lite"/>
    </source>
</evidence>
<sequence>MPSSSNSKTLLSSELSVDNSDEYIPSDTTYAKRGNNRRNPGASDRGGEGRTESDIKKGHHASCHRCGNIRRRYIYCEKCPQVFCMKCMDKMIEEHGPDCFKGGCPVCKKLCCCSEKSLNCTRKYHCYKKCLTTKKGVKRSNYAFMSSPTSSPSLSSQPVAPVAQVAKPAQPSQVAQSAQLAQSTQPAQPAAKILASQIAASAPIVATPVGLKPKVLPLPGSAPSPAPLQRQPSIQLFTVPSVYASSPPPYLSPAVPAMPGISPVPSSNMSAVSAVSSMPVAPVAPAVPGVSPVPAVPGLYSVPLPMASRYSLNHIPSETALRDPGYQSSLLSRESLAYPDAYRWDPAMSQLHRAPDSVKTMNVGVYSANATQPVVLPLRRSGSSTSQELLRKPSLLSQISGERGLSDEVRQDSINLWGVATPVELKLAPRTELQSEVCFDESDGEAPAAELKRGVSGGSVSGAPFVGGDSLQSLNASYSLDSRGYSATSGTL</sequence>
<name>A0A196SNR6_BLAHN</name>
<feature type="compositionally biased region" description="Basic and acidic residues" evidence="1">
    <location>
        <begin position="45"/>
        <end position="55"/>
    </location>
</feature>
<dbReference type="EMBL" id="LXWW01000028">
    <property type="protein sequence ID" value="OAO17484.1"/>
    <property type="molecule type" value="Genomic_DNA"/>
</dbReference>
<proteinExistence type="predicted"/>
<feature type="compositionally biased region" description="Low complexity" evidence="1">
    <location>
        <begin position="1"/>
        <end position="16"/>
    </location>
</feature>
<dbReference type="Proteomes" id="UP000078348">
    <property type="component" value="Unassembled WGS sequence"/>
</dbReference>
<feature type="region of interest" description="Disordered" evidence="1">
    <location>
        <begin position="1"/>
        <end position="55"/>
    </location>
</feature>
<gene>
    <name evidence="2" type="ORF">AV274_0781</name>
</gene>
<evidence type="ECO:0000313" key="3">
    <source>
        <dbReference type="Proteomes" id="UP000078348"/>
    </source>
</evidence>
<keyword evidence="3" id="KW-1185">Reference proteome</keyword>
<dbReference type="OrthoDB" id="436852at2759"/>
<organism evidence="2 3">
    <name type="scientific">Blastocystis sp. subtype 1 (strain ATCC 50177 / NandII)</name>
    <dbReference type="NCBI Taxonomy" id="478820"/>
    <lineage>
        <taxon>Eukaryota</taxon>
        <taxon>Sar</taxon>
        <taxon>Stramenopiles</taxon>
        <taxon>Bigyra</taxon>
        <taxon>Opalozoa</taxon>
        <taxon>Opalinata</taxon>
        <taxon>Blastocystidae</taxon>
        <taxon>Blastocystis</taxon>
    </lineage>
</organism>
<accession>A0A196SNR6</accession>
<comment type="caution">
    <text evidence="2">The sequence shown here is derived from an EMBL/GenBank/DDBJ whole genome shotgun (WGS) entry which is preliminary data.</text>
</comment>
<reference evidence="2 3" key="1">
    <citation type="submission" date="2016-05" db="EMBL/GenBank/DDBJ databases">
        <title>Nuclear genome of Blastocystis sp. subtype 1 NandII.</title>
        <authorList>
            <person name="Gentekaki E."/>
            <person name="Curtis B."/>
            <person name="Stairs C."/>
            <person name="Eme L."/>
            <person name="Herman E."/>
            <person name="Klimes V."/>
            <person name="Arias M.C."/>
            <person name="Elias M."/>
            <person name="Hilliou F."/>
            <person name="Klute M."/>
            <person name="Malik S.-B."/>
            <person name="Pightling A."/>
            <person name="Rachubinski R."/>
            <person name="Salas D."/>
            <person name="Schlacht A."/>
            <person name="Suga H."/>
            <person name="Archibald J."/>
            <person name="Ball S.G."/>
            <person name="Clark G."/>
            <person name="Dacks J."/>
            <person name="Van Der Giezen M."/>
            <person name="Tsaousis A."/>
            <person name="Roger A."/>
        </authorList>
    </citation>
    <scope>NUCLEOTIDE SEQUENCE [LARGE SCALE GENOMIC DNA]</scope>
    <source>
        <strain evidence="3">ATCC 50177 / NandII</strain>
    </source>
</reference>
<dbReference type="AlphaFoldDB" id="A0A196SNR6"/>
<evidence type="ECO:0000313" key="2">
    <source>
        <dbReference type="EMBL" id="OAO17484.1"/>
    </source>
</evidence>